<comment type="caution">
    <text evidence="5">The sequence shown here is derived from an EMBL/GenBank/DDBJ whole genome shotgun (WGS) entry which is preliminary data.</text>
</comment>
<dbReference type="Pfam" id="PF01022">
    <property type="entry name" value="HTH_5"/>
    <property type="match status" value="1"/>
</dbReference>
<dbReference type="SUPFAM" id="SSF46785">
    <property type="entry name" value="Winged helix' DNA-binding domain"/>
    <property type="match status" value="1"/>
</dbReference>
<dbReference type="PRINTS" id="PR00778">
    <property type="entry name" value="HTHARSR"/>
</dbReference>
<dbReference type="InterPro" id="IPR001845">
    <property type="entry name" value="HTH_ArsR_DNA-bd_dom"/>
</dbReference>
<dbReference type="PANTHER" id="PTHR43132:SF2">
    <property type="entry name" value="ARSENICAL RESISTANCE OPERON REPRESSOR ARSR-RELATED"/>
    <property type="match status" value="1"/>
</dbReference>
<keyword evidence="3" id="KW-0804">Transcription</keyword>
<dbReference type="AlphaFoldDB" id="A0A0F8XHS4"/>
<dbReference type="InterPro" id="IPR011991">
    <property type="entry name" value="ArsR-like_HTH"/>
</dbReference>
<evidence type="ECO:0000256" key="2">
    <source>
        <dbReference type="ARBA" id="ARBA00023125"/>
    </source>
</evidence>
<feature type="domain" description="HTH arsR-type" evidence="4">
    <location>
        <begin position="28"/>
        <end position="122"/>
    </location>
</feature>
<evidence type="ECO:0000256" key="3">
    <source>
        <dbReference type="ARBA" id="ARBA00023163"/>
    </source>
</evidence>
<gene>
    <name evidence="5" type="ORF">LCGC14_2943850</name>
</gene>
<dbReference type="EMBL" id="LAZR01059126">
    <property type="protein sequence ID" value="KKK68458.1"/>
    <property type="molecule type" value="Genomic_DNA"/>
</dbReference>
<dbReference type="CDD" id="cd00090">
    <property type="entry name" value="HTH_ARSR"/>
    <property type="match status" value="1"/>
</dbReference>
<dbReference type="GO" id="GO:0003677">
    <property type="term" value="F:DNA binding"/>
    <property type="evidence" value="ECO:0007669"/>
    <property type="project" value="UniProtKB-KW"/>
</dbReference>
<protein>
    <recommendedName>
        <fullName evidence="4">HTH arsR-type domain-containing protein</fullName>
    </recommendedName>
</protein>
<keyword evidence="2" id="KW-0238">DNA-binding</keyword>
<dbReference type="Gene3D" id="1.10.10.10">
    <property type="entry name" value="Winged helix-like DNA-binding domain superfamily/Winged helix DNA-binding domain"/>
    <property type="match status" value="1"/>
</dbReference>
<dbReference type="PANTHER" id="PTHR43132">
    <property type="entry name" value="ARSENICAL RESISTANCE OPERON REPRESSOR ARSR-RELATED"/>
    <property type="match status" value="1"/>
</dbReference>
<proteinExistence type="predicted"/>
<dbReference type="PROSITE" id="PS50987">
    <property type="entry name" value="HTH_ARSR_2"/>
    <property type="match status" value="1"/>
</dbReference>
<organism evidence="5">
    <name type="scientific">marine sediment metagenome</name>
    <dbReference type="NCBI Taxonomy" id="412755"/>
    <lineage>
        <taxon>unclassified sequences</taxon>
        <taxon>metagenomes</taxon>
        <taxon>ecological metagenomes</taxon>
    </lineage>
</organism>
<keyword evidence="1" id="KW-0805">Transcription regulation</keyword>
<name>A0A0F8XHS4_9ZZZZ</name>
<dbReference type="NCBIfam" id="NF033788">
    <property type="entry name" value="HTH_metalloreg"/>
    <property type="match status" value="1"/>
</dbReference>
<dbReference type="SMART" id="SM00418">
    <property type="entry name" value="HTH_ARSR"/>
    <property type="match status" value="1"/>
</dbReference>
<dbReference type="InterPro" id="IPR036390">
    <property type="entry name" value="WH_DNA-bd_sf"/>
</dbReference>
<dbReference type="GO" id="GO:0003700">
    <property type="term" value="F:DNA-binding transcription factor activity"/>
    <property type="evidence" value="ECO:0007669"/>
    <property type="project" value="InterPro"/>
</dbReference>
<reference evidence="5" key="1">
    <citation type="journal article" date="2015" name="Nature">
        <title>Complex archaea that bridge the gap between prokaryotes and eukaryotes.</title>
        <authorList>
            <person name="Spang A."/>
            <person name="Saw J.H."/>
            <person name="Jorgensen S.L."/>
            <person name="Zaremba-Niedzwiedzka K."/>
            <person name="Martijn J."/>
            <person name="Lind A.E."/>
            <person name="van Eijk R."/>
            <person name="Schleper C."/>
            <person name="Guy L."/>
            <person name="Ettema T.J."/>
        </authorList>
    </citation>
    <scope>NUCLEOTIDE SEQUENCE</scope>
</reference>
<evidence type="ECO:0000259" key="4">
    <source>
        <dbReference type="PROSITE" id="PS50987"/>
    </source>
</evidence>
<sequence length="142" mass="16373">MLIYEYKHVNIIEEVEMPEKTTCPPKVDDGYMFSRKADILKVIAHPIRIMVLEELAKGVKCVSDLAEFLEISQPNISQHLSLLRNNKIIDYYMDGRLRCYFLKDPIIPDILEVLKKDYKDDLPAPECCPVTKKGKYPGGRSN</sequence>
<dbReference type="InterPro" id="IPR036388">
    <property type="entry name" value="WH-like_DNA-bd_sf"/>
</dbReference>
<evidence type="ECO:0000256" key="1">
    <source>
        <dbReference type="ARBA" id="ARBA00023015"/>
    </source>
</evidence>
<accession>A0A0F8XHS4</accession>
<evidence type="ECO:0000313" key="5">
    <source>
        <dbReference type="EMBL" id="KKK68458.1"/>
    </source>
</evidence>
<dbReference type="InterPro" id="IPR051011">
    <property type="entry name" value="Metal_resp_trans_reg"/>
</dbReference>